<name>A0LMT9_SYNFM</name>
<evidence type="ECO:0008006" key="3">
    <source>
        <dbReference type="Google" id="ProtNLM"/>
    </source>
</evidence>
<dbReference type="EMBL" id="CP000478">
    <property type="protein sequence ID" value="ABK18741.1"/>
    <property type="molecule type" value="Genomic_DNA"/>
</dbReference>
<dbReference type="InParanoid" id="A0LMT9"/>
<protein>
    <recommendedName>
        <fullName evidence="3">Double zinc ribbon</fullName>
    </recommendedName>
</protein>
<dbReference type="STRING" id="335543.Sfum_3068"/>
<sequence length="416" mass="46643">MVSESSLQSWQIEQQCPQCGAPLVLEETDRVLSCEFCRVKLTISFPGHCRCYLPPARSRPDLLFIPYWRFKGMVFSSTEEGVRARIVDSNQLAVNSLNLPPSLGLRPQVMRLKFAAPKPEGRFIKPGAPVRVFSMKVDDTFQGASERISRGLYEAFIGETVSAIYTPVFVEGRTVLDAVLNRPLCAADVEDAPELDPDSSFDWPITFSSTLCPHCGWDLETERDGLVLLCRNCGSAWEHLRGELKRISFFLPLDSNPSAIHLPFWKLRTRFEGLQLDSFGDLVRLANMPKIARAGEADRDLHFLIPAFKIQPRVFLRLAKLLTSNSLDEGPSAEPGSLLLHPVTLPAAEAVESIKTILFAMVAPKRAFFPLLGRIRPRVEEYGLTYLPFVPKGHELVQPDLQTSINKNVLNWGRLI</sequence>
<dbReference type="HOGENOM" id="CLU_666865_0_0_7"/>
<organism evidence="1 2">
    <name type="scientific">Syntrophobacter fumaroxidans (strain DSM 10017 / MPOB)</name>
    <dbReference type="NCBI Taxonomy" id="335543"/>
    <lineage>
        <taxon>Bacteria</taxon>
        <taxon>Pseudomonadati</taxon>
        <taxon>Thermodesulfobacteriota</taxon>
        <taxon>Syntrophobacteria</taxon>
        <taxon>Syntrophobacterales</taxon>
        <taxon>Syntrophobacteraceae</taxon>
        <taxon>Syntrophobacter</taxon>
    </lineage>
</organism>
<evidence type="ECO:0000313" key="2">
    <source>
        <dbReference type="Proteomes" id="UP000001784"/>
    </source>
</evidence>
<accession>A0LMT9</accession>
<dbReference type="eggNOG" id="COG1996">
    <property type="taxonomic scope" value="Bacteria"/>
</dbReference>
<dbReference type="Proteomes" id="UP000001784">
    <property type="component" value="Chromosome"/>
</dbReference>
<dbReference type="AlphaFoldDB" id="A0LMT9"/>
<reference evidence="1 2" key="1">
    <citation type="submission" date="2006-10" db="EMBL/GenBank/DDBJ databases">
        <title>Complete sequence of Syntrophobacter fumaroxidans MPOB.</title>
        <authorList>
            <consortium name="US DOE Joint Genome Institute"/>
            <person name="Copeland A."/>
            <person name="Lucas S."/>
            <person name="Lapidus A."/>
            <person name="Barry K."/>
            <person name="Detter J.C."/>
            <person name="Glavina del Rio T."/>
            <person name="Hammon N."/>
            <person name="Israni S."/>
            <person name="Pitluck S."/>
            <person name="Goltsman E.G."/>
            <person name="Martinez M."/>
            <person name="Schmutz J."/>
            <person name="Larimer F."/>
            <person name="Land M."/>
            <person name="Hauser L."/>
            <person name="Kyrpides N."/>
            <person name="Kim E."/>
            <person name="Boone D.R."/>
            <person name="Brockman F."/>
            <person name="Culley D."/>
            <person name="Ferry J."/>
            <person name="Gunsalus R."/>
            <person name="McInerney M.J."/>
            <person name="Morrison M."/>
            <person name="Plugge C."/>
            <person name="Rohlin L."/>
            <person name="Scholten J."/>
            <person name="Sieber J."/>
            <person name="Stams A.J.M."/>
            <person name="Worm P."/>
            <person name="Henstra A.M."/>
            <person name="Richardson P."/>
        </authorList>
    </citation>
    <scope>NUCLEOTIDE SEQUENCE [LARGE SCALE GENOMIC DNA]</scope>
    <source>
        <strain evidence="2">DSM 10017 / MPOB</strain>
    </source>
</reference>
<gene>
    <name evidence="1" type="ordered locus">Sfum_3068</name>
</gene>
<proteinExistence type="predicted"/>
<evidence type="ECO:0000313" key="1">
    <source>
        <dbReference type="EMBL" id="ABK18741.1"/>
    </source>
</evidence>
<keyword evidence="2" id="KW-1185">Reference proteome</keyword>
<dbReference type="KEGG" id="sfu:Sfum_3068"/>